<evidence type="ECO:0000259" key="9">
    <source>
        <dbReference type="Pfam" id="PF02782"/>
    </source>
</evidence>
<dbReference type="InterPro" id="IPR000577">
    <property type="entry name" value="Carb_kinase_FGGY"/>
</dbReference>
<sequence>MFAAVDFGASSGRVMAARVGPGTLELAELRRFPNRPVRVAGTLHWDILGLYGNVLDGLRAAPSGLVSVGIDSWAVDYGLLDERGALLGNPVHYRDARTDGVMERVRAELGDDHLYQVSGLQFLPFNTVYQLVAESAEVLKRARTLLLIPDLVGYWLTGRIGAERTNASTTGLLDVRTGAWSRPLLDRLGLPAELLPDLREPGDAVGTLRADVAEETGLRADLPVTAVASHDTASAVAAVPASGERFGYISCGTWSLVGVELPEPVLTEASREANFTNEGGVDGTVRYLRNVMGLWPLQECLRAWDSPDLPALLAEAARVPALRSLIDPDDPEFLPPGGMPERIAAHCRRRGMPEPGTRAETVRCVLDSLALAHRAAIRQAARLSGREVEVVHLVGGGSRNELLCQLTADACGLPVVAGPVEATALGNVLVQARAHGVVGDLAEMRALVAGTQPLRRYEPRGDESAWSDAAARIGLG</sequence>
<dbReference type="PANTHER" id="PTHR10196:SF93">
    <property type="entry name" value="L-RHAMNULOKINASE"/>
    <property type="match status" value="1"/>
</dbReference>
<reference evidence="11" key="1">
    <citation type="journal article" date="2019" name="Int. J. Syst. Evol. Microbiol.">
        <title>The Global Catalogue of Microorganisms (GCM) 10K type strain sequencing project: providing services to taxonomists for standard genome sequencing and annotation.</title>
        <authorList>
            <consortium name="The Broad Institute Genomics Platform"/>
            <consortium name="The Broad Institute Genome Sequencing Center for Infectious Disease"/>
            <person name="Wu L."/>
            <person name="Ma J."/>
        </authorList>
    </citation>
    <scope>NUCLEOTIDE SEQUENCE [LARGE SCALE GENOMIC DNA]</scope>
    <source>
        <strain evidence="11">JCM 17316</strain>
    </source>
</reference>
<dbReference type="CDD" id="cd07771">
    <property type="entry name" value="ASKHA_NBD_FGGY_RhaB-like"/>
    <property type="match status" value="1"/>
</dbReference>
<dbReference type="EMBL" id="BAABDO010000064">
    <property type="protein sequence ID" value="GAA4146982.1"/>
    <property type="molecule type" value="Genomic_DNA"/>
</dbReference>
<keyword evidence="7" id="KW-0684">Rhamnose metabolism</keyword>
<keyword evidence="4" id="KW-0418">Kinase</keyword>
<evidence type="ECO:0000256" key="1">
    <source>
        <dbReference type="ARBA" id="ARBA00009156"/>
    </source>
</evidence>
<dbReference type="Pfam" id="PF02782">
    <property type="entry name" value="FGGY_C"/>
    <property type="match status" value="1"/>
</dbReference>
<keyword evidence="6" id="KW-1015">Disulfide bond</keyword>
<gene>
    <name evidence="10" type="ORF">GCM10022416_40050</name>
</gene>
<dbReference type="InterPro" id="IPR018484">
    <property type="entry name" value="FGGY_N"/>
</dbReference>
<dbReference type="PANTHER" id="PTHR10196">
    <property type="entry name" value="SUGAR KINASE"/>
    <property type="match status" value="1"/>
</dbReference>
<evidence type="ECO:0000259" key="8">
    <source>
        <dbReference type="Pfam" id="PF00370"/>
    </source>
</evidence>
<keyword evidence="11" id="KW-1185">Reference proteome</keyword>
<dbReference type="InterPro" id="IPR043129">
    <property type="entry name" value="ATPase_NBD"/>
</dbReference>
<evidence type="ECO:0000256" key="5">
    <source>
        <dbReference type="ARBA" id="ARBA00022840"/>
    </source>
</evidence>
<keyword evidence="2" id="KW-0808">Transferase</keyword>
<dbReference type="Pfam" id="PF00370">
    <property type="entry name" value="FGGY_N"/>
    <property type="match status" value="1"/>
</dbReference>
<feature type="domain" description="Carbohydrate kinase FGGY N-terminal" evidence="8">
    <location>
        <begin position="62"/>
        <end position="236"/>
    </location>
</feature>
<dbReference type="SUPFAM" id="SSF53067">
    <property type="entry name" value="Actin-like ATPase domain"/>
    <property type="match status" value="2"/>
</dbReference>
<dbReference type="Gene3D" id="3.30.420.40">
    <property type="match status" value="2"/>
</dbReference>
<evidence type="ECO:0000313" key="10">
    <source>
        <dbReference type="EMBL" id="GAA4146982.1"/>
    </source>
</evidence>
<evidence type="ECO:0000256" key="7">
    <source>
        <dbReference type="ARBA" id="ARBA00023308"/>
    </source>
</evidence>
<proteinExistence type="inferred from homology"/>
<dbReference type="InterPro" id="IPR013449">
    <property type="entry name" value="Rhamnulokinase"/>
</dbReference>
<comment type="similarity">
    <text evidence="1">Belongs to the FGGY kinase family.</text>
</comment>
<dbReference type="Proteomes" id="UP001500266">
    <property type="component" value="Unassembled WGS sequence"/>
</dbReference>
<evidence type="ECO:0000313" key="11">
    <source>
        <dbReference type="Proteomes" id="UP001500266"/>
    </source>
</evidence>
<dbReference type="InterPro" id="IPR018485">
    <property type="entry name" value="FGGY_C"/>
</dbReference>
<keyword evidence="5" id="KW-0067">ATP-binding</keyword>
<feature type="domain" description="Carbohydrate kinase FGGY C-terminal" evidence="9">
    <location>
        <begin position="247"/>
        <end position="434"/>
    </location>
</feature>
<evidence type="ECO:0000256" key="4">
    <source>
        <dbReference type="ARBA" id="ARBA00022777"/>
    </source>
</evidence>
<dbReference type="PIRSF" id="PIRSF000538">
    <property type="entry name" value="GlpK"/>
    <property type="match status" value="1"/>
</dbReference>
<evidence type="ECO:0000256" key="2">
    <source>
        <dbReference type="ARBA" id="ARBA00022679"/>
    </source>
</evidence>
<organism evidence="10 11">
    <name type="scientific">Actinomadura keratinilytica</name>
    <dbReference type="NCBI Taxonomy" id="547461"/>
    <lineage>
        <taxon>Bacteria</taxon>
        <taxon>Bacillati</taxon>
        <taxon>Actinomycetota</taxon>
        <taxon>Actinomycetes</taxon>
        <taxon>Streptosporangiales</taxon>
        <taxon>Thermomonosporaceae</taxon>
        <taxon>Actinomadura</taxon>
    </lineage>
</organism>
<keyword evidence="3" id="KW-0547">Nucleotide-binding</keyword>
<accession>A0ABP7Z461</accession>
<protein>
    <submittedName>
        <fullName evidence="10">Rhamnulokinase family protein</fullName>
    </submittedName>
</protein>
<name>A0ABP7Z461_9ACTN</name>
<evidence type="ECO:0000256" key="6">
    <source>
        <dbReference type="ARBA" id="ARBA00023157"/>
    </source>
</evidence>
<comment type="caution">
    <text evidence="10">The sequence shown here is derived from an EMBL/GenBank/DDBJ whole genome shotgun (WGS) entry which is preliminary data.</text>
</comment>
<evidence type="ECO:0000256" key="3">
    <source>
        <dbReference type="ARBA" id="ARBA00022741"/>
    </source>
</evidence>